<dbReference type="KEGG" id="tnl:113505909"/>
<evidence type="ECO:0000313" key="3">
    <source>
        <dbReference type="RefSeq" id="XP_026744583.1"/>
    </source>
</evidence>
<reference evidence="3" key="1">
    <citation type="submission" date="2025-08" db="UniProtKB">
        <authorList>
            <consortium name="RefSeq"/>
        </authorList>
    </citation>
    <scope>IDENTIFICATION</scope>
</reference>
<keyword evidence="1" id="KW-1133">Transmembrane helix</keyword>
<sequence>MIDELDLETILGELGDFKRYQIYVFLYLAVTIIVSAVYNCQYVFAAGQVDYRCRVPVCESTPEKFETNGWGKFALPAPGPLGSECFRHRVVGKTCDAASFTNDTEACYSWVYENHDTIVAEFDMACEEWRRTLVGTVHGAGVFAAMPATAFVSDM</sequence>
<organism evidence="2 3">
    <name type="scientific">Trichoplusia ni</name>
    <name type="common">Cabbage looper</name>
    <dbReference type="NCBI Taxonomy" id="7111"/>
    <lineage>
        <taxon>Eukaryota</taxon>
        <taxon>Metazoa</taxon>
        <taxon>Ecdysozoa</taxon>
        <taxon>Arthropoda</taxon>
        <taxon>Hexapoda</taxon>
        <taxon>Insecta</taxon>
        <taxon>Pterygota</taxon>
        <taxon>Neoptera</taxon>
        <taxon>Endopterygota</taxon>
        <taxon>Lepidoptera</taxon>
        <taxon>Glossata</taxon>
        <taxon>Ditrysia</taxon>
        <taxon>Noctuoidea</taxon>
        <taxon>Noctuidae</taxon>
        <taxon>Plusiinae</taxon>
        <taxon>Trichoplusia</taxon>
    </lineage>
</organism>
<keyword evidence="1" id="KW-0812">Transmembrane</keyword>
<dbReference type="Proteomes" id="UP000322000">
    <property type="component" value="Chromosome 27"/>
</dbReference>
<evidence type="ECO:0000313" key="2">
    <source>
        <dbReference type="Proteomes" id="UP000322000"/>
    </source>
</evidence>
<keyword evidence="1" id="KW-0472">Membrane</keyword>
<evidence type="ECO:0000256" key="1">
    <source>
        <dbReference type="SAM" id="Phobius"/>
    </source>
</evidence>
<dbReference type="GeneID" id="113505909"/>
<dbReference type="AlphaFoldDB" id="A0A7E5WUQ8"/>
<name>A0A7E5WUQ8_TRINI</name>
<feature type="transmembrane region" description="Helical" evidence="1">
    <location>
        <begin position="20"/>
        <end position="44"/>
    </location>
</feature>
<gene>
    <name evidence="3" type="primary">LOC113505909</name>
</gene>
<dbReference type="InParanoid" id="A0A7E5WUQ8"/>
<accession>A0A7E5WUQ8</accession>
<protein>
    <submittedName>
        <fullName evidence="3">Uncharacterized protein LOC113505909</fullName>
    </submittedName>
</protein>
<keyword evidence="2" id="KW-1185">Reference proteome</keyword>
<proteinExistence type="predicted"/>
<dbReference type="RefSeq" id="XP_026744583.1">
    <property type="nucleotide sequence ID" value="XM_026888782.1"/>
</dbReference>
<dbReference type="OrthoDB" id="2261376at2759"/>